<dbReference type="AlphaFoldDB" id="A0A081BXK7"/>
<protein>
    <recommendedName>
        <fullName evidence="3">Peptidase A2 domain-containing protein</fullName>
    </recommendedName>
</protein>
<gene>
    <name evidence="1" type="ORF">U27_04026</name>
</gene>
<proteinExistence type="predicted"/>
<accession>A0A081BXK7</accession>
<organism evidence="1">
    <name type="scientific">Vecturithrix granuli</name>
    <dbReference type="NCBI Taxonomy" id="1499967"/>
    <lineage>
        <taxon>Bacteria</taxon>
        <taxon>Candidatus Moduliflexota</taxon>
        <taxon>Candidatus Vecturitrichia</taxon>
        <taxon>Candidatus Vecturitrichales</taxon>
        <taxon>Candidatus Vecturitrichaceae</taxon>
        <taxon>Candidatus Vecturithrix</taxon>
    </lineage>
</organism>
<sequence>MTTHRFSYTPMPPFSGGMPVVNVGLVYEGCSLTTLALVDSGSAMNLLPFEYGQQLGFVWEEQRLSLPMGGLLPNAKAFAVPVTLTLAPFPPIELAFAWTDVSQARIRVLLGQINFFQYFKVTFTAYEQRFEISSRAG</sequence>
<reference evidence="1" key="1">
    <citation type="journal article" date="2015" name="PeerJ">
        <title>First genomic representation of candidate bacterial phylum KSB3 points to enhanced environmental sensing as a trigger of wastewater bulking.</title>
        <authorList>
            <person name="Sekiguchi Y."/>
            <person name="Ohashi A."/>
            <person name="Parks D.H."/>
            <person name="Yamauchi T."/>
            <person name="Tyson G.W."/>
            <person name="Hugenholtz P."/>
        </authorList>
    </citation>
    <scope>NUCLEOTIDE SEQUENCE [LARGE SCALE GENOMIC DNA]</scope>
</reference>
<evidence type="ECO:0000313" key="1">
    <source>
        <dbReference type="EMBL" id="GAK57062.1"/>
    </source>
</evidence>
<name>A0A081BXK7_VECG1</name>
<dbReference type="EMBL" id="DF820465">
    <property type="protein sequence ID" value="GAK57062.1"/>
    <property type="molecule type" value="Genomic_DNA"/>
</dbReference>
<evidence type="ECO:0008006" key="3">
    <source>
        <dbReference type="Google" id="ProtNLM"/>
    </source>
</evidence>
<dbReference type="Proteomes" id="UP000030661">
    <property type="component" value="Unassembled WGS sequence"/>
</dbReference>
<dbReference type="HOGENOM" id="CLU_153846_0_0_0"/>
<keyword evidence="2" id="KW-1185">Reference proteome</keyword>
<evidence type="ECO:0000313" key="2">
    <source>
        <dbReference type="Proteomes" id="UP000030661"/>
    </source>
</evidence>